<dbReference type="EMBL" id="BTGU01006892">
    <property type="protein sequence ID" value="GMN24962.1"/>
    <property type="molecule type" value="Genomic_DNA"/>
</dbReference>
<keyword evidence="1" id="KW-0812">Transmembrane</keyword>
<keyword evidence="3" id="KW-1185">Reference proteome</keyword>
<accession>A0AA87YYK5</accession>
<name>A0AA87YYK5_FICCA</name>
<keyword evidence="1" id="KW-0472">Membrane</keyword>
<reference evidence="2" key="1">
    <citation type="submission" date="2023-07" db="EMBL/GenBank/DDBJ databases">
        <title>draft genome sequence of fig (Ficus carica).</title>
        <authorList>
            <person name="Takahashi T."/>
            <person name="Nishimura K."/>
        </authorList>
    </citation>
    <scope>NUCLEOTIDE SEQUENCE</scope>
</reference>
<feature type="non-terminal residue" evidence="2">
    <location>
        <position position="1"/>
    </location>
</feature>
<sequence>RCAPYYYWVFYLNWEAYVSIAINWLWVLSSPHSIAHDVEAPPLTF</sequence>
<dbReference type="AlphaFoldDB" id="A0AA87YYK5"/>
<dbReference type="Proteomes" id="UP001187192">
    <property type="component" value="Unassembled WGS sequence"/>
</dbReference>
<keyword evidence="1" id="KW-1133">Transmembrane helix</keyword>
<proteinExistence type="predicted"/>
<comment type="caution">
    <text evidence="2">The sequence shown here is derived from an EMBL/GenBank/DDBJ whole genome shotgun (WGS) entry which is preliminary data.</text>
</comment>
<protein>
    <submittedName>
        <fullName evidence="2">Uncharacterized protein</fullName>
    </submittedName>
</protein>
<feature type="transmembrane region" description="Helical" evidence="1">
    <location>
        <begin position="6"/>
        <end position="26"/>
    </location>
</feature>
<gene>
    <name evidence="2" type="ORF">TIFTF001_049180</name>
</gene>
<organism evidence="2 3">
    <name type="scientific">Ficus carica</name>
    <name type="common">Common fig</name>
    <dbReference type="NCBI Taxonomy" id="3494"/>
    <lineage>
        <taxon>Eukaryota</taxon>
        <taxon>Viridiplantae</taxon>
        <taxon>Streptophyta</taxon>
        <taxon>Embryophyta</taxon>
        <taxon>Tracheophyta</taxon>
        <taxon>Spermatophyta</taxon>
        <taxon>Magnoliopsida</taxon>
        <taxon>eudicotyledons</taxon>
        <taxon>Gunneridae</taxon>
        <taxon>Pentapetalae</taxon>
        <taxon>rosids</taxon>
        <taxon>fabids</taxon>
        <taxon>Rosales</taxon>
        <taxon>Moraceae</taxon>
        <taxon>Ficeae</taxon>
        <taxon>Ficus</taxon>
    </lineage>
</organism>
<evidence type="ECO:0000256" key="1">
    <source>
        <dbReference type="SAM" id="Phobius"/>
    </source>
</evidence>
<evidence type="ECO:0000313" key="2">
    <source>
        <dbReference type="EMBL" id="GMN24962.1"/>
    </source>
</evidence>
<evidence type="ECO:0000313" key="3">
    <source>
        <dbReference type="Proteomes" id="UP001187192"/>
    </source>
</evidence>